<dbReference type="PROSITE" id="PS50021">
    <property type="entry name" value="CH"/>
    <property type="match status" value="1"/>
</dbReference>
<dbReference type="SUPFAM" id="SSF47576">
    <property type="entry name" value="Calponin-homology domain, CH-domain"/>
    <property type="match status" value="1"/>
</dbReference>
<keyword evidence="4" id="KW-1185">Reference proteome</keyword>
<dbReference type="EMBL" id="CAJVPI010001028">
    <property type="protein sequence ID" value="CAG8590149.1"/>
    <property type="molecule type" value="Genomic_DNA"/>
</dbReference>
<dbReference type="InterPro" id="IPR036872">
    <property type="entry name" value="CH_dom_sf"/>
</dbReference>
<gene>
    <name evidence="3" type="ORF">PBRASI_LOCUS7082</name>
</gene>
<dbReference type="SMART" id="SM00323">
    <property type="entry name" value="RasGAP"/>
    <property type="match status" value="1"/>
</dbReference>
<dbReference type="SMART" id="SM00015">
    <property type="entry name" value="IQ"/>
    <property type="match status" value="4"/>
</dbReference>
<evidence type="ECO:0000259" key="1">
    <source>
        <dbReference type="PROSITE" id="PS50018"/>
    </source>
</evidence>
<dbReference type="GO" id="GO:1903479">
    <property type="term" value="P:mitotic actomyosin contractile ring assembly actin filament organization"/>
    <property type="evidence" value="ECO:0007669"/>
    <property type="project" value="TreeGrafter"/>
</dbReference>
<evidence type="ECO:0000259" key="2">
    <source>
        <dbReference type="PROSITE" id="PS50021"/>
    </source>
</evidence>
<sequence>MSTTVSDEPASYTSNEKGQANLIHATKAVRDASKSAVPELRRLSTLSVKKDLSDLSIPTITENAEDVAGLKGRIRLQKDVRRNSRDWMDQQRKNLQAYEYLCRIGEAKEWIENCIAEEINPIVELEESLRNGIVLAKLARAFEPSVVKRIFMSPKLQFRHSDNINYFFAAIRKLGLPSVFWFELTDLYEKKNIPKVIYCIHALSYLLSRRGLTARIRNLVGKLEFSAEQLNITQRSLDAAGVIMPSFANVGMVLAAELNEPLVEIEEPQESEEEKQARYWEENLERVIKCQAAVRTYLARSKFLERKALYNAALPFIIRLQAQSRGWLVRQEWKARVKQLEELEKWLTKLQAQCRGALARSRFNDKMEYFRKNLDKIVKIQSFYRAKQAEDAYRSLTMGNNPPVGTIKNFIHLLNDSDFDFEEEIELERLRQLVVQKIRENNKLDELLNQLDIKIALLVKNSITLDEVIAVANSKKQLRRLSQLNSQYGPYTLKALDKESRRRVESYQQMFYLLQTQPAYLARLFFVMNKTRVSEKIKKIIEGVVLTLFGYAQNAREEYLLLKLFQRSIMEELESVDSLQEFLRGNFMFMKLVVYYNRGAKERKFLRDLLVPLVKHVMDDDYMDLETDPLAIYRTLTNAEEIRTGQPSSRPSDITQQDALNDPETRTVFIHHLQRLRKETETFLNAITASLSKMPYGIRYIARELKRTLMKKFPQEDEVAVMKVVGHLVYYRYLNPAIVAPEGFDVIETIVSPMQRKNLAEISKMLNQISVGRLFTDDNIYLQPLNEYVSYATERFSRFFNAVTETTDPEAFFDIDEFEDLTRTHKPIIYITPYEIFSTHKLLVERLDVIAPQHNDPLRQIFDELSVPPVEEIDNTSNAGEISLTLTSCIAANTIEEPDAEINHLYMETKRYILSIIRIQNGQNLLEILVKPVSPEDEEAYKKLCASDRVDKPAKRQPPTDGQMIDISAIKFAELKKLTLRNVLKLEAENKLWRSNNYQDLLNSIAVDIRNKHRRRVQRQKELRQIKLSLTHLDEKRAYLDEQTKSYNDYIDACLQNMSSKKGKKRLILPFTRQYYHIRDLQKSGKVPKFGSYKYTAQRLHEKGVLISVDSFPSKQFDKLSFTISSDELGIFTIEAKFGGVPVPGFGNVELRLEDLLQSRFNNVQVMTLFSGAAKVNANLLIFLINKKFFV</sequence>
<dbReference type="AlphaFoldDB" id="A0A9N9C3F8"/>
<evidence type="ECO:0000313" key="3">
    <source>
        <dbReference type="EMBL" id="CAG8590149.1"/>
    </source>
</evidence>
<comment type="caution">
    <text evidence="3">The sequence shown here is derived from an EMBL/GenBank/DDBJ whole genome shotgun (WGS) entry which is preliminary data.</text>
</comment>
<dbReference type="SUPFAM" id="SSF48350">
    <property type="entry name" value="GTPase activation domain, GAP"/>
    <property type="match status" value="1"/>
</dbReference>
<dbReference type="InterPro" id="IPR000048">
    <property type="entry name" value="IQ_motif_EF-hand-BS"/>
</dbReference>
<evidence type="ECO:0000313" key="4">
    <source>
        <dbReference type="Proteomes" id="UP000789739"/>
    </source>
</evidence>
<dbReference type="InterPro" id="IPR001715">
    <property type="entry name" value="CH_dom"/>
</dbReference>
<dbReference type="GO" id="GO:0005096">
    <property type="term" value="F:GTPase activator activity"/>
    <property type="evidence" value="ECO:0007669"/>
    <property type="project" value="TreeGrafter"/>
</dbReference>
<feature type="domain" description="Ras-GAP" evidence="1">
    <location>
        <begin position="543"/>
        <end position="771"/>
    </location>
</feature>
<dbReference type="OrthoDB" id="775356at2759"/>
<dbReference type="SUPFAM" id="SSF143885">
    <property type="entry name" value="RGC domain-like"/>
    <property type="match status" value="1"/>
</dbReference>
<dbReference type="InterPro" id="IPR001936">
    <property type="entry name" value="RasGAP_dom"/>
</dbReference>
<dbReference type="Pfam" id="PF00616">
    <property type="entry name" value="RasGAP"/>
    <property type="match status" value="1"/>
</dbReference>
<proteinExistence type="predicted"/>
<accession>A0A9N9C3F8</accession>
<dbReference type="Gene3D" id="1.10.418.10">
    <property type="entry name" value="Calponin-like domain"/>
    <property type="match status" value="1"/>
</dbReference>
<feature type="domain" description="Calponin-homology (CH)" evidence="2">
    <location>
        <begin position="101"/>
        <end position="207"/>
    </location>
</feature>
<dbReference type="PROSITE" id="PS50018">
    <property type="entry name" value="RAS_GTPASE_ACTIV_2"/>
    <property type="match status" value="1"/>
</dbReference>
<dbReference type="Pfam" id="PF03836">
    <property type="entry name" value="RasGAP_C"/>
    <property type="match status" value="1"/>
</dbReference>
<dbReference type="Gene3D" id="1.10.506.10">
    <property type="entry name" value="GTPase Activation - p120gap, domain 1"/>
    <property type="match status" value="1"/>
</dbReference>
<dbReference type="SMART" id="SM00033">
    <property type="entry name" value="CH"/>
    <property type="match status" value="1"/>
</dbReference>
<dbReference type="CDD" id="cd05127">
    <property type="entry name" value="RasGAP_IQGAP_like"/>
    <property type="match status" value="1"/>
</dbReference>
<name>A0A9N9C3F8_9GLOM</name>
<dbReference type="GO" id="GO:0110085">
    <property type="term" value="C:mitotic actomyosin contractile ring"/>
    <property type="evidence" value="ECO:0007669"/>
    <property type="project" value="TreeGrafter"/>
</dbReference>
<dbReference type="GO" id="GO:0051015">
    <property type="term" value="F:actin filament binding"/>
    <property type="evidence" value="ECO:0007669"/>
    <property type="project" value="TreeGrafter"/>
</dbReference>
<dbReference type="InterPro" id="IPR008936">
    <property type="entry name" value="Rho_GTPase_activation_prot"/>
</dbReference>
<reference evidence="3" key="1">
    <citation type="submission" date="2021-06" db="EMBL/GenBank/DDBJ databases">
        <authorList>
            <person name="Kallberg Y."/>
            <person name="Tangrot J."/>
            <person name="Rosling A."/>
        </authorList>
    </citation>
    <scope>NUCLEOTIDE SEQUENCE</scope>
    <source>
        <strain evidence="3">BR232B</strain>
    </source>
</reference>
<dbReference type="CDD" id="cd21206">
    <property type="entry name" value="CH_IQGAP"/>
    <property type="match status" value="1"/>
</dbReference>
<dbReference type="GO" id="GO:0005516">
    <property type="term" value="F:calmodulin binding"/>
    <property type="evidence" value="ECO:0007669"/>
    <property type="project" value="TreeGrafter"/>
</dbReference>
<dbReference type="Pfam" id="PF00307">
    <property type="entry name" value="CH"/>
    <property type="match status" value="1"/>
</dbReference>
<dbReference type="PANTHER" id="PTHR14149">
    <property type="entry name" value="RAS GTPASE-ACTIVATING PROTEIN WITH IQ MOTIF"/>
    <property type="match status" value="1"/>
</dbReference>
<dbReference type="Pfam" id="PF00612">
    <property type="entry name" value="IQ"/>
    <property type="match status" value="3"/>
</dbReference>
<dbReference type="Proteomes" id="UP000789739">
    <property type="component" value="Unassembled WGS sequence"/>
</dbReference>
<dbReference type="FunFam" id="1.10.506.10:FF:000004">
    <property type="entry name" value="IQ motif containing GTPase activating protein 1"/>
    <property type="match status" value="1"/>
</dbReference>
<organism evidence="3 4">
    <name type="scientific">Paraglomus brasilianum</name>
    <dbReference type="NCBI Taxonomy" id="144538"/>
    <lineage>
        <taxon>Eukaryota</taxon>
        <taxon>Fungi</taxon>
        <taxon>Fungi incertae sedis</taxon>
        <taxon>Mucoromycota</taxon>
        <taxon>Glomeromycotina</taxon>
        <taxon>Glomeromycetes</taxon>
        <taxon>Paraglomerales</taxon>
        <taxon>Paraglomeraceae</taxon>
        <taxon>Paraglomus</taxon>
    </lineage>
</organism>
<protein>
    <submittedName>
        <fullName evidence="3">3216_t:CDS:1</fullName>
    </submittedName>
</protein>
<dbReference type="PROSITE" id="PS50096">
    <property type="entry name" value="IQ"/>
    <property type="match status" value="4"/>
</dbReference>
<dbReference type="InterPro" id="IPR000593">
    <property type="entry name" value="RasGAP_C"/>
</dbReference>
<dbReference type="PANTHER" id="PTHR14149:SF14">
    <property type="entry name" value="CALPONIN-HOMOLOGY (CH) DOMAIN-CONTAINING PROTEIN"/>
    <property type="match status" value="1"/>
</dbReference>